<protein>
    <submittedName>
        <fullName evidence="2">Uncharacterized protein</fullName>
    </submittedName>
</protein>
<evidence type="ECO:0000313" key="3">
    <source>
        <dbReference type="Proteomes" id="UP000503462"/>
    </source>
</evidence>
<feature type="compositionally biased region" description="Polar residues" evidence="1">
    <location>
        <begin position="140"/>
        <end position="149"/>
    </location>
</feature>
<dbReference type="PANTHER" id="PTHR42345">
    <property type="entry name" value="TPR_REGION DOMAIN-CONTAINING PROTEIN"/>
    <property type="match status" value="1"/>
</dbReference>
<dbReference type="AlphaFoldDB" id="A0A6H0Y3E6"/>
<name>A0A6H0Y3E6_9PEZI</name>
<evidence type="ECO:0000313" key="2">
    <source>
        <dbReference type="EMBL" id="QIX01160.1"/>
    </source>
</evidence>
<feature type="region of interest" description="Disordered" evidence="1">
    <location>
        <begin position="517"/>
        <end position="538"/>
    </location>
</feature>
<feature type="compositionally biased region" description="Basic residues" evidence="1">
    <location>
        <begin position="116"/>
        <end position="131"/>
    </location>
</feature>
<organism evidence="2 3">
    <name type="scientific">Peltaster fructicola</name>
    <dbReference type="NCBI Taxonomy" id="286661"/>
    <lineage>
        <taxon>Eukaryota</taxon>
        <taxon>Fungi</taxon>
        <taxon>Dikarya</taxon>
        <taxon>Ascomycota</taxon>
        <taxon>Pezizomycotina</taxon>
        <taxon>Dothideomycetes</taxon>
        <taxon>Dothideomycetes incertae sedis</taxon>
        <taxon>Peltaster</taxon>
    </lineage>
</organism>
<keyword evidence="3" id="KW-1185">Reference proteome</keyword>
<sequence>MADGPSQLKLSMRPKLTRIRVDETVGDHGDDFKAGWQKHKEMARGTVIDLFNKTVKNARKSTKKSERHSIEEERLGPRPVSRRVRATKSSVPIKTPVALDISDDLLDRLTSEPKQTRRPTSKFFRNQRKRAGIPDPSSSPPTQIDSNSKPLEPEDIIHMFAGAPYFDIEDTAGRRKLKISHGWAPATPEVKDSTDYAQPKHRSFEFRTIDSERSPRHARGQVREVPSMLSATGKDPGTVGVVHFSELQLRQAQHLDKGSLQRQHLLVTNPESLGLREFDIESTIDRLSELPKVYESFRDGRGDVAFWDRRMIEEIGEELFSGLLSADLGTTPAGTGSVSLHTQVAALQKVLSAEQVWFDFTVESWRNQLGQILWEPREVAAKVNERDVLLLQIALSAELAVRLEISQRLAAFESRLPSIFAPGDLESMLNNQTEKLDWDIVVFQRFLESFALEEDLEAGMMLAEETNIIIRLRKEQEGWDGLKIFANKIDWPENDAALQTTLPKFGSFLTAPIDDRAEGSSSEYETPRSSPEPPAPATPALVLIRSERSLLIHTAFDEKATISSEEGAPSFSWLTKSWLSGFFMPGAAVETMLLHTLLETSSGTKSLLPDATNNNDGFVHQRQMYWSLESVVGRVLAATADAKECFGWISLPFVPQGQGDGWIQAYAKEAFSASLEPRINAGDLISHTSDQLHCKDKLQPGDFMTIVEGHKLESNEVRFEGVSLSSSKVVQHTTDGFVVPKTVSLAFKSPMVPTMPALTLSLTHMVHFLSSYPCYSALRPRTGSGSPAHDSCAPIDSGRSTPMTSPIGKDLPSPPTHPLHVDYTYIIIPAAALLSSALQEVKDSDTLLLMASPDDPNPSIYQIEDQEVVVLDCRGSPDLEVLARAWAAKSGENALIGKKGRTCLACCIREAIGLGIGVVIRTE</sequence>
<gene>
    <name evidence="2" type="ORF">AMS68_006677</name>
</gene>
<dbReference type="EMBL" id="CP051142">
    <property type="protein sequence ID" value="QIX01160.1"/>
    <property type="molecule type" value="Genomic_DNA"/>
</dbReference>
<dbReference type="OrthoDB" id="5420387at2759"/>
<feature type="region of interest" description="Disordered" evidence="1">
    <location>
        <begin position="109"/>
        <end position="150"/>
    </location>
</feature>
<feature type="compositionally biased region" description="Basic and acidic residues" evidence="1">
    <location>
        <begin position="63"/>
        <end position="76"/>
    </location>
</feature>
<dbReference type="PANTHER" id="PTHR42345:SF2">
    <property type="entry name" value="HELICASE-LIKE PROTEIN"/>
    <property type="match status" value="1"/>
</dbReference>
<accession>A0A6H0Y3E6</accession>
<evidence type="ECO:0000256" key="1">
    <source>
        <dbReference type="SAM" id="MobiDB-lite"/>
    </source>
</evidence>
<reference evidence="2 3" key="1">
    <citation type="journal article" date="2016" name="Sci. Rep.">
        <title>Peltaster fructicola genome reveals evolution from an invasive phytopathogen to an ectophytic parasite.</title>
        <authorList>
            <person name="Xu C."/>
            <person name="Chen H."/>
            <person name="Gleason M.L."/>
            <person name="Xu J.R."/>
            <person name="Liu H."/>
            <person name="Zhang R."/>
            <person name="Sun G."/>
        </authorList>
    </citation>
    <scope>NUCLEOTIDE SEQUENCE [LARGE SCALE GENOMIC DNA]</scope>
    <source>
        <strain evidence="2 3">LNHT1506</strain>
    </source>
</reference>
<feature type="region of interest" description="Disordered" evidence="1">
    <location>
        <begin position="58"/>
        <end position="90"/>
    </location>
</feature>
<proteinExistence type="predicted"/>
<dbReference type="Proteomes" id="UP000503462">
    <property type="component" value="Chromosome 4"/>
</dbReference>